<feature type="domain" description="Dendritic cell-specific transmembrane protein-like" evidence="6">
    <location>
        <begin position="945"/>
        <end position="1107"/>
    </location>
</feature>
<dbReference type="PANTHER" id="PTHR21041:SF17">
    <property type="entry name" value="E3 UBIQUITIN-PROTEIN LIGASE DCST1"/>
    <property type="match status" value="1"/>
</dbReference>
<feature type="transmembrane region" description="Helical" evidence="5">
    <location>
        <begin position="449"/>
        <end position="475"/>
    </location>
</feature>
<comment type="subcellular location">
    <subcellularLocation>
        <location evidence="1">Membrane</location>
        <topology evidence="1">Multi-pass membrane protein</topology>
    </subcellularLocation>
</comment>
<dbReference type="GO" id="GO:0016020">
    <property type="term" value="C:membrane"/>
    <property type="evidence" value="ECO:0007669"/>
    <property type="project" value="UniProtKB-SubCell"/>
</dbReference>
<dbReference type="OrthoDB" id="5985669at2759"/>
<proteinExistence type="predicted"/>
<feature type="transmembrane region" description="Helical" evidence="5">
    <location>
        <begin position="178"/>
        <end position="199"/>
    </location>
</feature>
<feature type="transmembrane region" description="Helical" evidence="5">
    <location>
        <begin position="72"/>
        <end position="94"/>
    </location>
</feature>
<dbReference type="AlphaFoldDB" id="A0A267DHN3"/>
<keyword evidence="4 5" id="KW-0472">Membrane</keyword>
<sequence>MNLQSEEALADRLKNWEEQRQRRADQSATIVRPSGFIGNLLDANMSFLYKIPSYVFGPFPLYTMGLVSRHNFFLVGLTLLLMKLGLLIALAVYLNMPSAAKRARMHPWAYTPKETAQLDSMLNDWQGYVFSFRTGRVMFSCQLALTLLLTLLTAYAVTGKVPRLRMLRMSKLAKFTNFVSLLVSLFHILQMLLPAPFIAQLAKLKLLELQSAGLVNTTQLNLKIFYDNKAKHSGSSHKPFYPSFMDKVHFNEKCCGVRSADDWMEFSAELAIYAEFLAERPGQLPPRFRSHPPLSCYDPSTHRPNKNSCAPSIASRYLANQDELLPLSMIAILSIVAAFYLQRAYTAQDGLAGLDPKAIRLAGDVASASGLTGGSAVTDRQIDTTVPLVSVPTRMVRPIFEQCPKVGECTADVAHARLGYNEPLSFEERTTVACSPQFFPLCFSPEAGAIISLLQFCIRVIWGIVIFYVFVTNFARFYYKTSLGSSTYSRLLIVATLVAFVFPVVVSKRFLLVTLLFIPSLFLEFGGGYVTSKIVEAVFSGPFQTLMHNLNQTQLSMQCFMLSGSDLVEAGLKLSLKPFVNIAHEYMTTTLLLSFLFKRLNSSSTALHFQYTSGTQTMFDDLMIKKEEMEKNVYDKVGKPSDPDQMEPQLQQASQQADAVLEESEKAEEQEEAQAIMDMNRRINRGKAMVKLAREQYNKFTVALAKARKGASAKFRKTIKKMCKTILFDMVNKCHKVGNQLCKRFNDEVPWYMKLTNLILGIFDCSKVRDAWDKNACERVKPNAFVKKQCLKYARESSPLPGSDSEFMTAFQLIEKLIHFVTVDFEFTTVVGRFVPNISIDDIIVTMAAAAFLLIEMSRIGIFNQTWELINDMMIGAIIGEIFIFIKRFNSDLSFCNHYVTQQLIDIDYRRKQTIVDPVTQRARDSLLPFAGWEMREPVWIGDEHEEELLSYPEQVSLTAGEVSTIKRKYVADLGMLAIIGVIFLANYLVCEAVDMMNAGLPANLTFEGTSQLNVTVQGVDSNLAKRLTFGLVRDLTHTAVVNTTVELEDCKVTTKRIDDDDVNAVVTLLVLKLCMNLLYGYMSRLRPFLCALFYPEQQRRRTVALYNQLLRRRGKRQKEFRVQVLQRILAEKFNIDPFGIVTKLRLRSPTWNSIFGSLPFMNGNVQCLCCGDRGFEQFKICLECNGAYCRPCWYQLNSMCLLCILLYKRLAVDYEETREELRQAMQMESAGEAAGSPEQ</sequence>
<dbReference type="PANTHER" id="PTHR21041">
    <property type="entry name" value="DENDRITIC CELL-SPECIFIC TRANSMEMBRANE PROTEIN"/>
    <property type="match status" value="1"/>
</dbReference>
<dbReference type="InterPro" id="IPR051856">
    <property type="entry name" value="CSR-E3_Ligase_Protein"/>
</dbReference>
<evidence type="ECO:0000313" key="8">
    <source>
        <dbReference type="Proteomes" id="UP000215902"/>
    </source>
</evidence>
<organism evidence="7 8">
    <name type="scientific">Macrostomum lignano</name>
    <dbReference type="NCBI Taxonomy" id="282301"/>
    <lineage>
        <taxon>Eukaryota</taxon>
        <taxon>Metazoa</taxon>
        <taxon>Spiralia</taxon>
        <taxon>Lophotrochozoa</taxon>
        <taxon>Platyhelminthes</taxon>
        <taxon>Rhabditophora</taxon>
        <taxon>Macrostomorpha</taxon>
        <taxon>Macrostomida</taxon>
        <taxon>Macrostomidae</taxon>
        <taxon>Macrostomum</taxon>
    </lineage>
</organism>
<dbReference type="Pfam" id="PF07782">
    <property type="entry name" value="DC_STAMP"/>
    <property type="match status" value="1"/>
</dbReference>
<evidence type="ECO:0000313" key="7">
    <source>
        <dbReference type="EMBL" id="PAA48771.1"/>
    </source>
</evidence>
<dbReference type="EMBL" id="NIVC01004062">
    <property type="protein sequence ID" value="PAA48771.1"/>
    <property type="molecule type" value="Genomic_DNA"/>
</dbReference>
<reference evidence="7 8" key="1">
    <citation type="submission" date="2017-06" db="EMBL/GenBank/DDBJ databases">
        <title>A platform for efficient transgenesis in Macrostomum lignano, a flatworm model organism for stem cell research.</title>
        <authorList>
            <person name="Berezikov E."/>
        </authorList>
    </citation>
    <scope>NUCLEOTIDE SEQUENCE [LARGE SCALE GENOMIC DNA]</scope>
    <source>
        <strain evidence="7">DV1</strain>
        <tissue evidence="7">Whole organism</tissue>
    </source>
</reference>
<keyword evidence="8" id="KW-1185">Reference proteome</keyword>
<keyword evidence="2 5" id="KW-0812">Transmembrane</keyword>
<dbReference type="InterPro" id="IPR012858">
    <property type="entry name" value="DC_STAMP-like"/>
</dbReference>
<feature type="transmembrane region" description="Helical" evidence="5">
    <location>
        <begin position="487"/>
        <end position="505"/>
    </location>
</feature>
<evidence type="ECO:0000256" key="2">
    <source>
        <dbReference type="ARBA" id="ARBA00022692"/>
    </source>
</evidence>
<evidence type="ECO:0000256" key="3">
    <source>
        <dbReference type="ARBA" id="ARBA00022989"/>
    </source>
</evidence>
<dbReference type="STRING" id="282301.A0A267DHN3"/>
<dbReference type="Proteomes" id="UP000215902">
    <property type="component" value="Unassembled WGS sequence"/>
</dbReference>
<feature type="transmembrane region" description="Helical" evidence="5">
    <location>
        <begin position="137"/>
        <end position="158"/>
    </location>
</feature>
<keyword evidence="3 5" id="KW-1133">Transmembrane helix</keyword>
<name>A0A267DHN3_9PLAT</name>
<evidence type="ECO:0000256" key="5">
    <source>
        <dbReference type="SAM" id="Phobius"/>
    </source>
</evidence>
<protein>
    <recommendedName>
        <fullName evidence="6">Dendritic cell-specific transmembrane protein-like domain-containing protein</fullName>
    </recommendedName>
</protein>
<comment type="caution">
    <text evidence="7">The sequence shown here is derived from an EMBL/GenBank/DDBJ whole genome shotgun (WGS) entry which is preliminary data.</text>
</comment>
<evidence type="ECO:0000259" key="6">
    <source>
        <dbReference type="Pfam" id="PF07782"/>
    </source>
</evidence>
<evidence type="ECO:0000256" key="4">
    <source>
        <dbReference type="ARBA" id="ARBA00023136"/>
    </source>
</evidence>
<gene>
    <name evidence="7" type="ORF">BOX15_Mlig000509g5</name>
</gene>
<accession>A0A267DHN3</accession>
<evidence type="ECO:0000256" key="1">
    <source>
        <dbReference type="ARBA" id="ARBA00004141"/>
    </source>
</evidence>